<organism evidence="2 3">
    <name type="scientific">Aspergillus glaucus CBS 516.65</name>
    <dbReference type="NCBI Taxonomy" id="1160497"/>
    <lineage>
        <taxon>Eukaryota</taxon>
        <taxon>Fungi</taxon>
        <taxon>Dikarya</taxon>
        <taxon>Ascomycota</taxon>
        <taxon>Pezizomycotina</taxon>
        <taxon>Eurotiomycetes</taxon>
        <taxon>Eurotiomycetidae</taxon>
        <taxon>Eurotiales</taxon>
        <taxon>Aspergillaceae</taxon>
        <taxon>Aspergillus</taxon>
        <taxon>Aspergillus subgen. Aspergillus</taxon>
    </lineage>
</organism>
<feature type="compositionally biased region" description="Polar residues" evidence="1">
    <location>
        <begin position="1"/>
        <end position="11"/>
    </location>
</feature>
<sequence>MTPTHTPSSRDPNSHHRPTNTYYSMPNYHRILGTYAITGLFACAHITSSPSTTPPHNNTLLDKPPHYPGSPPPNEPIPVFRAHDC</sequence>
<feature type="compositionally biased region" description="Polar residues" evidence="1">
    <location>
        <begin position="47"/>
        <end position="60"/>
    </location>
</feature>
<dbReference type="OrthoDB" id="4269184at2759"/>
<dbReference type="VEuPathDB" id="FungiDB:ASPGLDRAFT_44881"/>
<evidence type="ECO:0000313" key="3">
    <source>
        <dbReference type="Proteomes" id="UP000184300"/>
    </source>
</evidence>
<protein>
    <submittedName>
        <fullName evidence="2">Uncharacterized protein</fullName>
    </submittedName>
</protein>
<reference evidence="3" key="1">
    <citation type="journal article" date="2017" name="Genome Biol.">
        <title>Comparative genomics reveals high biological diversity and specific adaptations in the industrially and medically important fungal genus Aspergillus.</title>
        <authorList>
            <person name="de Vries R.P."/>
            <person name="Riley R."/>
            <person name="Wiebenga A."/>
            <person name="Aguilar-Osorio G."/>
            <person name="Amillis S."/>
            <person name="Uchima C.A."/>
            <person name="Anderluh G."/>
            <person name="Asadollahi M."/>
            <person name="Askin M."/>
            <person name="Barry K."/>
            <person name="Battaglia E."/>
            <person name="Bayram O."/>
            <person name="Benocci T."/>
            <person name="Braus-Stromeyer S.A."/>
            <person name="Caldana C."/>
            <person name="Canovas D."/>
            <person name="Cerqueira G.C."/>
            <person name="Chen F."/>
            <person name="Chen W."/>
            <person name="Choi C."/>
            <person name="Clum A."/>
            <person name="Dos Santos R.A."/>
            <person name="Damasio A.R."/>
            <person name="Diallinas G."/>
            <person name="Emri T."/>
            <person name="Fekete E."/>
            <person name="Flipphi M."/>
            <person name="Freyberg S."/>
            <person name="Gallo A."/>
            <person name="Gournas C."/>
            <person name="Habgood R."/>
            <person name="Hainaut M."/>
            <person name="Harispe M.L."/>
            <person name="Henrissat B."/>
            <person name="Hilden K.S."/>
            <person name="Hope R."/>
            <person name="Hossain A."/>
            <person name="Karabika E."/>
            <person name="Karaffa L."/>
            <person name="Karanyi Z."/>
            <person name="Krasevec N."/>
            <person name="Kuo A."/>
            <person name="Kusch H."/>
            <person name="LaButti K."/>
            <person name="Lagendijk E.L."/>
            <person name="Lapidus A."/>
            <person name="Levasseur A."/>
            <person name="Lindquist E."/>
            <person name="Lipzen A."/>
            <person name="Logrieco A.F."/>
            <person name="MacCabe A."/>
            <person name="Maekelae M.R."/>
            <person name="Malavazi I."/>
            <person name="Melin P."/>
            <person name="Meyer V."/>
            <person name="Mielnichuk N."/>
            <person name="Miskei M."/>
            <person name="Molnar A.P."/>
            <person name="Mule G."/>
            <person name="Ngan C.Y."/>
            <person name="Orejas M."/>
            <person name="Orosz E."/>
            <person name="Ouedraogo J.P."/>
            <person name="Overkamp K.M."/>
            <person name="Park H.-S."/>
            <person name="Perrone G."/>
            <person name="Piumi F."/>
            <person name="Punt P.J."/>
            <person name="Ram A.F."/>
            <person name="Ramon A."/>
            <person name="Rauscher S."/>
            <person name="Record E."/>
            <person name="Riano-Pachon D.M."/>
            <person name="Robert V."/>
            <person name="Roehrig J."/>
            <person name="Ruller R."/>
            <person name="Salamov A."/>
            <person name="Salih N.S."/>
            <person name="Samson R.A."/>
            <person name="Sandor E."/>
            <person name="Sanguinetti M."/>
            <person name="Schuetze T."/>
            <person name="Sepcic K."/>
            <person name="Shelest E."/>
            <person name="Sherlock G."/>
            <person name="Sophianopoulou V."/>
            <person name="Squina F.M."/>
            <person name="Sun H."/>
            <person name="Susca A."/>
            <person name="Todd R.B."/>
            <person name="Tsang A."/>
            <person name="Unkles S.E."/>
            <person name="van de Wiele N."/>
            <person name="van Rossen-Uffink D."/>
            <person name="Oliveira J.V."/>
            <person name="Vesth T.C."/>
            <person name="Visser J."/>
            <person name="Yu J.-H."/>
            <person name="Zhou M."/>
            <person name="Andersen M.R."/>
            <person name="Archer D.B."/>
            <person name="Baker S.E."/>
            <person name="Benoit I."/>
            <person name="Brakhage A.A."/>
            <person name="Braus G.H."/>
            <person name="Fischer R."/>
            <person name="Frisvad J.C."/>
            <person name="Goldman G.H."/>
            <person name="Houbraken J."/>
            <person name="Oakley B."/>
            <person name="Pocsi I."/>
            <person name="Scazzocchio C."/>
            <person name="Seiboth B."/>
            <person name="vanKuyk P.A."/>
            <person name="Wortman J."/>
            <person name="Dyer P.S."/>
            <person name="Grigoriev I.V."/>
        </authorList>
    </citation>
    <scope>NUCLEOTIDE SEQUENCE [LARGE SCALE GENOMIC DNA]</scope>
    <source>
        <strain evidence="3">CBS 516.65</strain>
    </source>
</reference>
<feature type="region of interest" description="Disordered" evidence="1">
    <location>
        <begin position="1"/>
        <end position="22"/>
    </location>
</feature>
<evidence type="ECO:0000313" key="2">
    <source>
        <dbReference type="EMBL" id="OJJ85908.1"/>
    </source>
</evidence>
<proteinExistence type="predicted"/>
<dbReference type="AlphaFoldDB" id="A0A1L9VPQ5"/>
<feature type="region of interest" description="Disordered" evidence="1">
    <location>
        <begin position="47"/>
        <end position="85"/>
    </location>
</feature>
<dbReference type="EMBL" id="KV878893">
    <property type="protein sequence ID" value="OJJ85908.1"/>
    <property type="molecule type" value="Genomic_DNA"/>
</dbReference>
<feature type="compositionally biased region" description="Pro residues" evidence="1">
    <location>
        <begin position="66"/>
        <end position="76"/>
    </location>
</feature>
<keyword evidence="3" id="KW-1185">Reference proteome</keyword>
<dbReference type="GeneID" id="34462368"/>
<accession>A0A1L9VPQ5</accession>
<name>A0A1L9VPQ5_ASPGL</name>
<dbReference type="Proteomes" id="UP000184300">
    <property type="component" value="Unassembled WGS sequence"/>
</dbReference>
<dbReference type="RefSeq" id="XP_022402602.1">
    <property type="nucleotide sequence ID" value="XM_022546107.1"/>
</dbReference>
<evidence type="ECO:0000256" key="1">
    <source>
        <dbReference type="SAM" id="MobiDB-lite"/>
    </source>
</evidence>
<gene>
    <name evidence="2" type="ORF">ASPGLDRAFT_44881</name>
</gene>